<evidence type="ECO:0000256" key="3">
    <source>
        <dbReference type="ARBA" id="ARBA00022806"/>
    </source>
</evidence>
<dbReference type="Pfam" id="PF13361">
    <property type="entry name" value="UvrD_C"/>
    <property type="match status" value="1"/>
</dbReference>
<keyword evidence="13" id="KW-1185">Reference proteome</keyword>
<dbReference type="SUPFAM" id="SSF52540">
    <property type="entry name" value="P-loop containing nucleoside triphosphate hydrolases"/>
    <property type="match status" value="1"/>
</dbReference>
<evidence type="ECO:0000256" key="4">
    <source>
        <dbReference type="ARBA" id="ARBA00022840"/>
    </source>
</evidence>
<evidence type="ECO:0000256" key="8">
    <source>
        <dbReference type="ARBA" id="ARBA00048988"/>
    </source>
</evidence>
<protein>
    <recommendedName>
        <fullName evidence="7">DNA 3'-5' helicase</fullName>
        <ecNumber evidence="7">5.6.2.4</ecNumber>
    </recommendedName>
</protein>
<evidence type="ECO:0000256" key="10">
    <source>
        <dbReference type="SAM" id="MobiDB-lite"/>
    </source>
</evidence>
<dbReference type="Pfam" id="PF13245">
    <property type="entry name" value="AAA_19"/>
    <property type="match status" value="1"/>
</dbReference>
<feature type="binding site" evidence="9">
    <location>
        <begin position="25"/>
        <end position="32"/>
    </location>
    <ligand>
        <name>ATP</name>
        <dbReference type="ChEBI" id="CHEBI:30616"/>
    </ligand>
</feature>
<accession>A0ABN3RC81</accession>
<gene>
    <name evidence="12" type="ORF">GCM10009864_09890</name>
</gene>
<comment type="catalytic activity">
    <reaction evidence="8">
        <text>ATP + H2O = ADP + phosphate + H(+)</text>
        <dbReference type="Rhea" id="RHEA:13065"/>
        <dbReference type="ChEBI" id="CHEBI:15377"/>
        <dbReference type="ChEBI" id="CHEBI:15378"/>
        <dbReference type="ChEBI" id="CHEBI:30616"/>
        <dbReference type="ChEBI" id="CHEBI:43474"/>
        <dbReference type="ChEBI" id="CHEBI:456216"/>
        <dbReference type="EC" id="5.6.2.4"/>
    </reaction>
</comment>
<dbReference type="EC" id="5.6.2.4" evidence="7"/>
<organism evidence="12 13">
    <name type="scientific">Streptomyces lunalinharesii</name>
    <dbReference type="NCBI Taxonomy" id="333384"/>
    <lineage>
        <taxon>Bacteria</taxon>
        <taxon>Bacillati</taxon>
        <taxon>Actinomycetota</taxon>
        <taxon>Actinomycetes</taxon>
        <taxon>Kitasatosporales</taxon>
        <taxon>Streptomycetaceae</taxon>
        <taxon>Streptomyces</taxon>
    </lineage>
</organism>
<keyword evidence="4 9" id="KW-0067">ATP-binding</keyword>
<dbReference type="RefSeq" id="WP_344573682.1">
    <property type="nucleotide sequence ID" value="NZ_BAAARK010000002.1"/>
</dbReference>
<evidence type="ECO:0000256" key="5">
    <source>
        <dbReference type="ARBA" id="ARBA00023235"/>
    </source>
</evidence>
<keyword evidence="1 9" id="KW-0547">Nucleotide-binding</keyword>
<feature type="compositionally biased region" description="Basic and acidic residues" evidence="10">
    <location>
        <begin position="527"/>
        <end position="543"/>
    </location>
</feature>
<evidence type="ECO:0000313" key="12">
    <source>
        <dbReference type="EMBL" id="GAA2648625.1"/>
    </source>
</evidence>
<feature type="domain" description="UvrD-like helicase ATP-binding" evidence="11">
    <location>
        <begin position="4"/>
        <end position="299"/>
    </location>
</feature>
<dbReference type="PANTHER" id="PTHR11070:SF30">
    <property type="entry name" value="F-BOX DNA HELICASE 1"/>
    <property type="match status" value="1"/>
</dbReference>
<feature type="compositionally biased region" description="Pro residues" evidence="10">
    <location>
        <begin position="497"/>
        <end position="507"/>
    </location>
</feature>
<proteinExistence type="predicted"/>
<feature type="compositionally biased region" description="Acidic residues" evidence="10">
    <location>
        <begin position="438"/>
        <end position="450"/>
    </location>
</feature>
<feature type="region of interest" description="Disordered" evidence="10">
    <location>
        <begin position="484"/>
        <end position="587"/>
    </location>
</feature>
<evidence type="ECO:0000256" key="9">
    <source>
        <dbReference type="PROSITE-ProRule" id="PRU00560"/>
    </source>
</evidence>
<evidence type="ECO:0000259" key="11">
    <source>
        <dbReference type="PROSITE" id="PS51198"/>
    </source>
</evidence>
<dbReference type="PROSITE" id="PS51198">
    <property type="entry name" value="UVRD_HELICASE_ATP_BIND"/>
    <property type="match status" value="1"/>
</dbReference>
<dbReference type="PANTHER" id="PTHR11070">
    <property type="entry name" value="UVRD / RECB / PCRA DNA HELICASE FAMILY MEMBER"/>
    <property type="match status" value="1"/>
</dbReference>
<dbReference type="InterPro" id="IPR027417">
    <property type="entry name" value="P-loop_NTPase"/>
</dbReference>
<evidence type="ECO:0000256" key="7">
    <source>
        <dbReference type="ARBA" id="ARBA00034808"/>
    </source>
</evidence>
<evidence type="ECO:0000313" key="13">
    <source>
        <dbReference type="Proteomes" id="UP001500994"/>
    </source>
</evidence>
<dbReference type="InterPro" id="IPR014017">
    <property type="entry name" value="DNA_helicase_UvrD-like_C"/>
</dbReference>
<comment type="caution">
    <text evidence="12">The sequence shown here is derived from an EMBL/GenBank/DDBJ whole genome shotgun (WGS) entry which is preliminary data.</text>
</comment>
<dbReference type="Gene3D" id="3.40.50.300">
    <property type="entry name" value="P-loop containing nucleotide triphosphate hydrolases"/>
    <property type="match status" value="2"/>
</dbReference>
<evidence type="ECO:0000256" key="2">
    <source>
        <dbReference type="ARBA" id="ARBA00022801"/>
    </source>
</evidence>
<dbReference type="EMBL" id="BAAARK010000002">
    <property type="protein sequence ID" value="GAA2648625.1"/>
    <property type="molecule type" value="Genomic_DNA"/>
</dbReference>
<keyword evidence="5" id="KW-0413">Isomerase</keyword>
<keyword evidence="2 9" id="KW-0378">Hydrolase</keyword>
<feature type="region of interest" description="Disordered" evidence="10">
    <location>
        <begin position="432"/>
        <end position="456"/>
    </location>
</feature>
<dbReference type="InterPro" id="IPR000212">
    <property type="entry name" value="DNA_helicase_UvrD/REP"/>
</dbReference>
<dbReference type="Proteomes" id="UP001500994">
    <property type="component" value="Unassembled WGS sequence"/>
</dbReference>
<keyword evidence="3 9" id="KW-0347">Helicase</keyword>
<evidence type="ECO:0000256" key="1">
    <source>
        <dbReference type="ARBA" id="ARBA00022741"/>
    </source>
</evidence>
<dbReference type="InterPro" id="IPR014016">
    <property type="entry name" value="UvrD-like_ATP-bd"/>
</dbReference>
<comment type="catalytic activity">
    <reaction evidence="6">
        <text>Couples ATP hydrolysis with the unwinding of duplex DNA by translocating in the 3'-5' direction.</text>
        <dbReference type="EC" id="5.6.2.4"/>
    </reaction>
</comment>
<sequence length="587" mass="63196">MHAPTSEQTAAAEALPTGAHLVIQAGAGTGKTTTLAMLAHVARRQRRTGRYLAFNRAVAHHAARTFPAEVRCGTAHALAYGAVGRHYRARLNAPRRAGWRTGAALGIDDGTCLRIGPRKVDNRALSYAVLRTVARFCQSADAEIAHHHVPPLRGAECEPLHAQLAGHVLPYARKAWADLQRPDHGVVRFEHDHYLKMWALSAPVIPADFLLLDEAQDTNPVVEQVLTAQRDHAQLVLVGDSAQAIYGWRGARDVMTGFDGTHLGLTRSFRFGPALAAEANRWLTIVGAPIRLTGSARQKTELCRLPAPEAILCRTNVGAMIEVIRQLEANLRVALAGGGETLSALARAAHDLASGRRTAHPELVLFETWSELREYAECDPAGRDLLPLVELVDDHGPDAVLRAMEQLSPERSAQVTVSTAHRAKGREWASVRIADDFTGPDDLDERDEDGAPLPGPIDLDEARLAYVAVTRARSQLDIGGLSWLNTHPAGDPHRGSTPPPLRGPTTPPTTSRKPPPRESVHIGAAHDGAHTPKEKAPEPHPKESAIPTTPVRPARPTRRGSPARAGQAQRDSVPGAATRAGGRRSGT</sequence>
<reference evidence="12 13" key="1">
    <citation type="journal article" date="2019" name="Int. J. Syst. Evol. Microbiol.">
        <title>The Global Catalogue of Microorganisms (GCM) 10K type strain sequencing project: providing services to taxonomists for standard genome sequencing and annotation.</title>
        <authorList>
            <consortium name="The Broad Institute Genomics Platform"/>
            <consortium name="The Broad Institute Genome Sequencing Center for Infectious Disease"/>
            <person name="Wu L."/>
            <person name="Ma J."/>
        </authorList>
    </citation>
    <scope>NUCLEOTIDE SEQUENCE [LARGE SCALE GENOMIC DNA]</scope>
    <source>
        <strain evidence="12 13">JCM 16374</strain>
    </source>
</reference>
<name>A0ABN3RC81_9ACTN</name>
<evidence type="ECO:0000256" key="6">
    <source>
        <dbReference type="ARBA" id="ARBA00034617"/>
    </source>
</evidence>